<evidence type="ECO:0000256" key="2">
    <source>
        <dbReference type="ARBA" id="ARBA00008914"/>
    </source>
</evidence>
<evidence type="ECO:0000256" key="8">
    <source>
        <dbReference type="SAM" id="Phobius"/>
    </source>
</evidence>
<dbReference type="RefSeq" id="WP_095617111.1">
    <property type="nucleotide sequence ID" value="NZ_NSKD01000002.1"/>
</dbReference>
<evidence type="ECO:0000256" key="3">
    <source>
        <dbReference type="ARBA" id="ARBA00022475"/>
    </source>
</evidence>
<dbReference type="SUPFAM" id="SSF103088">
    <property type="entry name" value="OmpA-like"/>
    <property type="match status" value="1"/>
</dbReference>
<dbReference type="EMBL" id="NSKD01000002">
    <property type="protein sequence ID" value="PAU81390.1"/>
    <property type="molecule type" value="Genomic_DNA"/>
</dbReference>
<dbReference type="InterPro" id="IPR025713">
    <property type="entry name" value="MotB-like_N_dom"/>
</dbReference>
<protein>
    <submittedName>
        <fullName evidence="10">Flagellar motor protein MotD</fullName>
    </submittedName>
</protein>
<gene>
    <name evidence="10" type="ORF">CK501_07555</name>
</gene>
<dbReference type="CDD" id="cd07185">
    <property type="entry name" value="OmpA_C-like"/>
    <property type="match status" value="1"/>
</dbReference>
<keyword evidence="10" id="KW-0966">Cell projection</keyword>
<evidence type="ECO:0000256" key="7">
    <source>
        <dbReference type="PROSITE-ProRule" id="PRU00473"/>
    </source>
</evidence>
<dbReference type="PANTHER" id="PTHR30329">
    <property type="entry name" value="STATOR ELEMENT OF FLAGELLAR MOTOR COMPLEX"/>
    <property type="match status" value="1"/>
</dbReference>
<dbReference type="Pfam" id="PF13677">
    <property type="entry name" value="MotB_plug"/>
    <property type="match status" value="1"/>
</dbReference>
<dbReference type="OrthoDB" id="9815217at2"/>
<evidence type="ECO:0000313" key="11">
    <source>
        <dbReference type="Proteomes" id="UP000218896"/>
    </source>
</evidence>
<dbReference type="Gene3D" id="3.30.1330.60">
    <property type="entry name" value="OmpA-like domain"/>
    <property type="match status" value="1"/>
</dbReference>
<evidence type="ECO:0000256" key="5">
    <source>
        <dbReference type="ARBA" id="ARBA00022989"/>
    </source>
</evidence>
<dbReference type="GO" id="GO:0005886">
    <property type="term" value="C:plasma membrane"/>
    <property type="evidence" value="ECO:0007669"/>
    <property type="project" value="UniProtKB-SubCell"/>
</dbReference>
<dbReference type="Proteomes" id="UP000218896">
    <property type="component" value="Unassembled WGS sequence"/>
</dbReference>
<keyword evidence="11" id="KW-1185">Reference proteome</keyword>
<sequence>MRRRRSDSEGPSNDRWLVSYADFVTVLFGFFVFLYAISTAEQDQVRKLSDAVQGVFTGTPRTVKPIPIGEPITAPAGSDSTDQGFSDPGLREELGSALEGLVGSDQIRFREGAKWMEVTLPGDLVFRSGGVLPGPEAQTAIVRIAGVLASQDNAIVVEGHTDNLPIRTGRFPSNWELSAARAGAVVRLLEDSGIDGERLAALGYGDNHPVARNDTERGRARNRRVTLVIGAEGSIPAAPGQR</sequence>
<keyword evidence="4 8" id="KW-0812">Transmembrane</keyword>
<keyword evidence="6 7" id="KW-0472">Membrane</keyword>
<dbReference type="PANTHER" id="PTHR30329:SF20">
    <property type="entry name" value="EXPORTED PROTEIN"/>
    <property type="match status" value="1"/>
</dbReference>
<feature type="domain" description="OmpA-like" evidence="9">
    <location>
        <begin position="113"/>
        <end position="233"/>
    </location>
</feature>
<organism evidence="10 11">
    <name type="scientific">Halovibrio salipaludis</name>
    <dbReference type="NCBI Taxonomy" id="2032626"/>
    <lineage>
        <taxon>Bacteria</taxon>
        <taxon>Pseudomonadati</taxon>
        <taxon>Pseudomonadota</taxon>
        <taxon>Gammaproteobacteria</taxon>
        <taxon>Oceanospirillales</taxon>
        <taxon>Halomonadaceae</taxon>
        <taxon>Halovibrio</taxon>
    </lineage>
</organism>
<keyword evidence="10" id="KW-0969">Cilium</keyword>
<name>A0A2A2F975_9GAMM</name>
<comment type="similarity">
    <text evidence="2">Belongs to the MotB family.</text>
</comment>
<comment type="subcellular location">
    <subcellularLocation>
        <location evidence="1">Cell membrane</location>
        <topology evidence="1">Single-pass membrane protein</topology>
    </subcellularLocation>
</comment>
<dbReference type="Pfam" id="PF00691">
    <property type="entry name" value="OmpA"/>
    <property type="match status" value="1"/>
</dbReference>
<dbReference type="PROSITE" id="PS51123">
    <property type="entry name" value="OMPA_2"/>
    <property type="match status" value="1"/>
</dbReference>
<keyword evidence="3" id="KW-1003">Cell membrane</keyword>
<accession>A0A2A2F975</accession>
<keyword evidence="10" id="KW-0282">Flagellum</keyword>
<evidence type="ECO:0000256" key="4">
    <source>
        <dbReference type="ARBA" id="ARBA00022692"/>
    </source>
</evidence>
<feature type="transmembrane region" description="Helical" evidence="8">
    <location>
        <begin position="20"/>
        <end position="38"/>
    </location>
</feature>
<comment type="caution">
    <text evidence="10">The sequence shown here is derived from an EMBL/GenBank/DDBJ whole genome shotgun (WGS) entry which is preliminary data.</text>
</comment>
<proteinExistence type="inferred from homology"/>
<evidence type="ECO:0000256" key="6">
    <source>
        <dbReference type="ARBA" id="ARBA00023136"/>
    </source>
</evidence>
<dbReference type="InterPro" id="IPR050330">
    <property type="entry name" value="Bact_OuterMem_StrucFunc"/>
</dbReference>
<keyword evidence="5 8" id="KW-1133">Transmembrane helix</keyword>
<reference evidence="10 11" key="1">
    <citation type="submission" date="2017-08" db="EMBL/GenBank/DDBJ databases">
        <title>Halovibrio sewagensis sp. nov., isolated from wastewater of high salinity.</title>
        <authorList>
            <person name="Dong X."/>
            <person name="Zhang G."/>
        </authorList>
    </citation>
    <scope>NUCLEOTIDE SEQUENCE [LARGE SCALE GENOMIC DNA]</scope>
    <source>
        <strain evidence="10 11">YL5-2</strain>
    </source>
</reference>
<dbReference type="AlphaFoldDB" id="A0A2A2F975"/>
<evidence type="ECO:0000259" key="9">
    <source>
        <dbReference type="PROSITE" id="PS51123"/>
    </source>
</evidence>
<evidence type="ECO:0000313" key="10">
    <source>
        <dbReference type="EMBL" id="PAU81390.1"/>
    </source>
</evidence>
<dbReference type="InterPro" id="IPR036737">
    <property type="entry name" value="OmpA-like_sf"/>
</dbReference>
<evidence type="ECO:0000256" key="1">
    <source>
        <dbReference type="ARBA" id="ARBA00004162"/>
    </source>
</evidence>
<dbReference type="InterPro" id="IPR006665">
    <property type="entry name" value="OmpA-like"/>
</dbReference>